<protein>
    <recommendedName>
        <fullName evidence="2">7 transmembrane helices usually fused to an inactive transglutaminase domain-containing protein</fullName>
    </recommendedName>
</protein>
<reference evidence="3 4" key="1">
    <citation type="journal article" date="2015" name="Nature">
        <title>rRNA introns, odd ribosomes, and small enigmatic genomes across a large radiation of phyla.</title>
        <authorList>
            <person name="Brown C.T."/>
            <person name="Hug L.A."/>
            <person name="Thomas B.C."/>
            <person name="Sharon I."/>
            <person name="Castelle C.J."/>
            <person name="Singh A."/>
            <person name="Wilkins M.J."/>
            <person name="Williams K.H."/>
            <person name="Banfield J.F."/>
        </authorList>
    </citation>
    <scope>NUCLEOTIDE SEQUENCE [LARGE SCALE GENOMIC DNA]</scope>
</reference>
<dbReference type="Pfam" id="PF14402">
    <property type="entry name" value="7TM_transglut"/>
    <property type="match status" value="1"/>
</dbReference>
<dbReference type="EMBL" id="LBZK01000002">
    <property type="protein sequence ID" value="KKR71364.1"/>
    <property type="molecule type" value="Genomic_DNA"/>
</dbReference>
<sequence length="337" mass="37084">MILIDLKIVKFDMQVFNKWRIGKTCGIICILSEIHPMRKLTSFIFFMFIFFMVLTGMSLTGPLPAVAKTPQPLLIASPSAQVVVSPPEPVKSDITQKTEEVLGPLESILKSQSLGPVWPGNPIKYAVRGAVSAGVPANTIVLLLLLPLVALIIAFSRNVIGIRGFGIFLPAALSVVFVATGPTTGIGLFLIIVAVSTATRMVLRKLKLKLQYLPRMSFILWAVVVGVLGTLFMAPYLRFSELSNVSIFAVLILVLLAEDFIRVQLGKSVKTALGLTFETLVLSLISYLFLTLKPLQEYVLLNPEVSLLFAGIADLILGKYTGLRIMEYYRFRKLINQ</sequence>
<feature type="transmembrane region" description="Helical" evidence="1">
    <location>
        <begin position="215"/>
        <end position="236"/>
    </location>
</feature>
<feature type="transmembrane region" description="Helical" evidence="1">
    <location>
        <begin position="40"/>
        <end position="59"/>
    </location>
</feature>
<dbReference type="InterPro" id="IPR025840">
    <property type="entry name" value="7TM_transglut"/>
</dbReference>
<comment type="caution">
    <text evidence="3">The sequence shown here is derived from an EMBL/GenBank/DDBJ whole genome shotgun (WGS) entry which is preliminary data.</text>
</comment>
<evidence type="ECO:0000313" key="4">
    <source>
        <dbReference type="Proteomes" id="UP000034562"/>
    </source>
</evidence>
<accession>A0A0G0T2V3</accession>
<evidence type="ECO:0000259" key="2">
    <source>
        <dbReference type="Pfam" id="PF14402"/>
    </source>
</evidence>
<proteinExistence type="predicted"/>
<keyword evidence="1" id="KW-0472">Membrane</keyword>
<dbReference type="AlphaFoldDB" id="A0A0G0T2V3"/>
<feature type="transmembrane region" description="Helical" evidence="1">
    <location>
        <begin position="162"/>
        <end position="180"/>
    </location>
</feature>
<evidence type="ECO:0000313" key="3">
    <source>
        <dbReference type="EMBL" id="KKR71364.1"/>
    </source>
</evidence>
<feature type="transmembrane region" description="Helical" evidence="1">
    <location>
        <begin position="135"/>
        <end position="155"/>
    </location>
</feature>
<feature type="transmembrane region" description="Helical" evidence="1">
    <location>
        <begin position="186"/>
        <end position="203"/>
    </location>
</feature>
<keyword evidence="1" id="KW-0812">Transmembrane</keyword>
<feature type="transmembrane region" description="Helical" evidence="1">
    <location>
        <begin position="273"/>
        <end position="290"/>
    </location>
</feature>
<dbReference type="Proteomes" id="UP000034562">
    <property type="component" value="Unassembled WGS sequence"/>
</dbReference>
<feature type="transmembrane region" description="Helical" evidence="1">
    <location>
        <begin position="305"/>
        <end position="323"/>
    </location>
</feature>
<keyword evidence="1" id="KW-1133">Transmembrane helix</keyword>
<organism evidence="3 4">
    <name type="scientific">Candidatus Woesebacteria bacterium GW2011_GWA2_40_7b</name>
    <dbReference type="NCBI Taxonomy" id="1618563"/>
    <lineage>
        <taxon>Bacteria</taxon>
        <taxon>Candidatus Woeseibacteriota</taxon>
    </lineage>
</organism>
<evidence type="ECO:0000256" key="1">
    <source>
        <dbReference type="SAM" id="Phobius"/>
    </source>
</evidence>
<gene>
    <name evidence="3" type="ORF">UU12_C0002G0022</name>
</gene>
<feature type="domain" description="7 transmembrane helices usually fused to an inactive transglutaminase" evidence="2">
    <location>
        <begin position="141"/>
        <end position="334"/>
    </location>
</feature>
<feature type="transmembrane region" description="Helical" evidence="1">
    <location>
        <begin position="242"/>
        <end position="261"/>
    </location>
</feature>
<dbReference type="STRING" id="1618563.UU12_C0002G0022"/>
<name>A0A0G0T2V3_9BACT</name>